<gene>
    <name evidence="14" type="ORF">SBRCBS47491_003756</name>
</gene>
<dbReference type="Pfam" id="PF00703">
    <property type="entry name" value="Glyco_hydro_2"/>
    <property type="match status" value="1"/>
</dbReference>
<dbReference type="Gene3D" id="2.60.120.260">
    <property type="entry name" value="Galactose-binding domain-like"/>
    <property type="match status" value="1"/>
</dbReference>
<dbReference type="Pfam" id="PF17786">
    <property type="entry name" value="Mannosidase_ig"/>
    <property type="match status" value="1"/>
</dbReference>
<evidence type="ECO:0000256" key="8">
    <source>
        <dbReference type="ARBA" id="ARBA00038429"/>
    </source>
</evidence>
<organism evidence="14 15">
    <name type="scientific">Sporothrix bragantina</name>
    <dbReference type="NCBI Taxonomy" id="671064"/>
    <lineage>
        <taxon>Eukaryota</taxon>
        <taxon>Fungi</taxon>
        <taxon>Dikarya</taxon>
        <taxon>Ascomycota</taxon>
        <taxon>Pezizomycotina</taxon>
        <taxon>Sordariomycetes</taxon>
        <taxon>Sordariomycetidae</taxon>
        <taxon>Ophiostomatales</taxon>
        <taxon>Ophiostomataceae</taxon>
        <taxon>Sporothrix</taxon>
    </lineage>
</organism>
<dbReference type="EC" id="3.2.1.25" evidence="3"/>
<dbReference type="InterPro" id="IPR036156">
    <property type="entry name" value="Beta-gal/glucu_dom_sf"/>
</dbReference>
<evidence type="ECO:0000256" key="6">
    <source>
        <dbReference type="ARBA" id="ARBA00023295"/>
    </source>
</evidence>
<dbReference type="SUPFAM" id="SSF49303">
    <property type="entry name" value="beta-Galactosidase/glucuronidase domain"/>
    <property type="match status" value="2"/>
</dbReference>
<dbReference type="SUPFAM" id="SSF49785">
    <property type="entry name" value="Galactose-binding domain-like"/>
    <property type="match status" value="1"/>
</dbReference>
<keyword evidence="5" id="KW-0119">Carbohydrate metabolism</keyword>
<dbReference type="EMBL" id="CAWUHC010000026">
    <property type="protein sequence ID" value="CAK7219173.1"/>
    <property type="molecule type" value="Genomic_DNA"/>
</dbReference>
<keyword evidence="6" id="KW-0326">Glycosidase</keyword>
<comment type="caution">
    <text evidence="14">The sequence shown here is derived from an EMBL/GenBank/DDBJ whole genome shotgun (WGS) entry which is preliminary data.</text>
</comment>
<evidence type="ECO:0000313" key="15">
    <source>
        <dbReference type="Proteomes" id="UP001642406"/>
    </source>
</evidence>
<evidence type="ECO:0000259" key="11">
    <source>
        <dbReference type="Pfam" id="PF00703"/>
    </source>
</evidence>
<evidence type="ECO:0000256" key="5">
    <source>
        <dbReference type="ARBA" id="ARBA00023277"/>
    </source>
</evidence>
<evidence type="ECO:0000256" key="9">
    <source>
        <dbReference type="ARBA" id="ARBA00041069"/>
    </source>
</evidence>
<sequence>MAPLLKQDLSAGWEFKLTDDASPDAWLPVARVPSVVHMDLLAHRKIPDPSLGMNELDVQWVGEQCWSYRCTFASPPKDTLRNAHRRIHLVFEGLDTFATVYLNGTQILECDNMFVAHRVDVTTALAPGNDAKNTLQINFSSAVVRGREIVAAHPEHQYVGTLGSDERMAVRKAQYHWGWDWGPALVTAGPWRPVRLEMFDSRIEGVAVRYALSPSLKNLKGTITTRVSGVTAGTRIKTLLRAPDGVGVVFAHCHDVDLTGEVLVQFDLTNPLLWQPHGYGMQHRYTVEVELLTAGGILAHTETRRVGFRTATLVEENDAHGMSFYFRINNTDIFAGGSCWIPADMLPPKVTADDYRAWLTMMVEGNQIMTRVWGGGYYEDDAFYDICDELGILVWQDFMFACGSYPANPAFLKSVEIEARQILRRLAHHPAIVLYAGGNENHFIQEHCQLSYDWNDKDPQSWLKTSFPSRYIYQHLLPTIMAQEAPFVSYRPDSPWNNGRPIMSWDQTVGDLHQWNVWHADMRLYQDFGKIGGRFNSEFGMQSLPHLSTIEHFVTDRAERHPQSSTMDFHNKCRDHEKRLATYIRDNFRAVDSGMKRWVYLSHLLQAEAVHYAYRSWRRDWGSAGARRCGGALVWQMNDLWPVTSWALVDSARLKKAAFYAIKRDLAPIAVGVVRTHHDWTTKKAGTRPPASCTYDVWVACDGSQASANVLSGGGDLHVELRFISIHTGRDVMPRQTYRIASSKVNANGTTQVCIAVSLKNPSSRDEAFVIAAKVSSEKKLLARDVDWPQPFKHLSFRNDRGLRVHRQTEPGSHGTRARLTITASRPVKGLILTERACLNLSDNGVDIIPGEEYTVYVDGLVEHDVLEWTYLGMDECQHGGMTNGNGNAVVNGLTKGHL</sequence>
<evidence type="ECO:0000256" key="7">
    <source>
        <dbReference type="ARBA" id="ARBA00023326"/>
    </source>
</evidence>
<feature type="domain" description="Glycoside hydrolase family 2 immunoglobulin-like beta-sandwich" evidence="11">
    <location>
        <begin position="202"/>
        <end position="309"/>
    </location>
</feature>
<dbReference type="Pfam" id="PF22666">
    <property type="entry name" value="Glyco_hydro_2_N2"/>
    <property type="match status" value="1"/>
</dbReference>
<dbReference type="Gene3D" id="3.20.20.80">
    <property type="entry name" value="Glycosidases"/>
    <property type="match status" value="1"/>
</dbReference>
<comment type="pathway">
    <text evidence="2">Glycan metabolism; N-glycan degradation.</text>
</comment>
<reference evidence="14 15" key="1">
    <citation type="submission" date="2024-01" db="EMBL/GenBank/DDBJ databases">
        <authorList>
            <person name="Allen C."/>
            <person name="Tagirdzhanova G."/>
        </authorList>
    </citation>
    <scope>NUCLEOTIDE SEQUENCE [LARGE SCALE GENOMIC DNA]</scope>
</reference>
<keyword evidence="7" id="KW-0624">Polysaccharide degradation</keyword>
<dbReference type="SUPFAM" id="SSF51445">
    <property type="entry name" value="(Trans)glycosidases"/>
    <property type="match status" value="1"/>
</dbReference>
<evidence type="ECO:0000256" key="2">
    <source>
        <dbReference type="ARBA" id="ARBA00004740"/>
    </source>
</evidence>
<proteinExistence type="inferred from homology"/>
<evidence type="ECO:0000256" key="4">
    <source>
        <dbReference type="ARBA" id="ARBA00022801"/>
    </source>
</evidence>
<evidence type="ECO:0000259" key="13">
    <source>
        <dbReference type="Pfam" id="PF22666"/>
    </source>
</evidence>
<evidence type="ECO:0000259" key="12">
    <source>
        <dbReference type="Pfam" id="PF17786"/>
    </source>
</evidence>
<dbReference type="InterPro" id="IPR006102">
    <property type="entry name" value="Ig-like_GH2"/>
</dbReference>
<dbReference type="InterPro" id="IPR013783">
    <property type="entry name" value="Ig-like_fold"/>
</dbReference>
<comment type="similarity">
    <text evidence="8">Belongs to the glycosyl hydrolase 2 family. Beta-mannosidase B subfamily.</text>
</comment>
<feature type="domain" description="Mannosidase Ig/CBM-like" evidence="12">
    <location>
        <begin position="717"/>
        <end position="794"/>
    </location>
</feature>
<keyword evidence="4" id="KW-0378">Hydrolase</keyword>
<protein>
    <recommendedName>
        <fullName evidence="9">Beta-mannosidase B</fullName>
        <ecNumber evidence="3">3.2.1.25</ecNumber>
    </recommendedName>
    <alternativeName>
        <fullName evidence="10">Mannanase B</fullName>
    </alternativeName>
</protein>
<feature type="domain" description="Beta-mannosidase-like galactose-binding" evidence="13">
    <location>
        <begin position="13"/>
        <end position="192"/>
    </location>
</feature>
<dbReference type="InterPro" id="IPR041447">
    <property type="entry name" value="Mannosidase_ig"/>
</dbReference>
<evidence type="ECO:0000256" key="3">
    <source>
        <dbReference type="ARBA" id="ARBA00012754"/>
    </source>
</evidence>
<dbReference type="Proteomes" id="UP001642406">
    <property type="component" value="Unassembled WGS sequence"/>
</dbReference>
<dbReference type="PANTHER" id="PTHR43730:SF1">
    <property type="entry name" value="BETA-MANNOSIDASE"/>
    <property type="match status" value="1"/>
</dbReference>
<dbReference type="Gene3D" id="2.60.40.10">
    <property type="entry name" value="Immunoglobulins"/>
    <property type="match status" value="1"/>
</dbReference>
<dbReference type="InterPro" id="IPR050887">
    <property type="entry name" value="Beta-mannosidase_GH2"/>
</dbReference>
<evidence type="ECO:0000256" key="10">
    <source>
        <dbReference type="ARBA" id="ARBA00041614"/>
    </source>
</evidence>
<evidence type="ECO:0000256" key="1">
    <source>
        <dbReference type="ARBA" id="ARBA00000829"/>
    </source>
</evidence>
<keyword evidence="15" id="KW-1185">Reference proteome</keyword>
<evidence type="ECO:0000313" key="14">
    <source>
        <dbReference type="EMBL" id="CAK7219173.1"/>
    </source>
</evidence>
<dbReference type="InterPro" id="IPR054593">
    <property type="entry name" value="Beta-mannosidase-like_N2"/>
</dbReference>
<name>A0ABP0BHZ8_9PEZI</name>
<comment type="catalytic activity">
    <reaction evidence="1">
        <text>Hydrolysis of terminal, non-reducing beta-D-mannose residues in beta-D-mannosides.</text>
        <dbReference type="EC" id="3.2.1.25"/>
    </reaction>
</comment>
<accession>A0ABP0BHZ8</accession>
<dbReference type="InterPro" id="IPR008979">
    <property type="entry name" value="Galactose-bd-like_sf"/>
</dbReference>
<dbReference type="PANTHER" id="PTHR43730">
    <property type="entry name" value="BETA-MANNOSIDASE"/>
    <property type="match status" value="1"/>
</dbReference>
<dbReference type="InterPro" id="IPR017853">
    <property type="entry name" value="GH"/>
</dbReference>